<dbReference type="GO" id="GO:0009435">
    <property type="term" value="P:NAD+ biosynthetic process"/>
    <property type="evidence" value="ECO:0007669"/>
    <property type="project" value="UniProtKB-UniRule"/>
</dbReference>
<keyword evidence="4 7" id="KW-0547">Nucleotide-binding</keyword>
<evidence type="ECO:0000256" key="8">
    <source>
        <dbReference type="PIRNR" id="PIRNR006630"/>
    </source>
</evidence>
<evidence type="ECO:0000256" key="3">
    <source>
        <dbReference type="ARBA" id="ARBA00022598"/>
    </source>
</evidence>
<dbReference type="InterPro" id="IPR003694">
    <property type="entry name" value="NAD_synthase"/>
</dbReference>
<feature type="binding site" evidence="7">
    <location>
        <position position="195"/>
    </location>
    <ligand>
        <name>L-glutamine</name>
        <dbReference type="ChEBI" id="CHEBI:58359"/>
    </ligand>
</feature>
<feature type="compositionally biased region" description="Basic and acidic residues" evidence="10">
    <location>
        <begin position="566"/>
        <end position="582"/>
    </location>
</feature>
<dbReference type="Gene3D" id="3.40.50.620">
    <property type="entry name" value="HUPs"/>
    <property type="match status" value="1"/>
</dbReference>
<evidence type="ECO:0000256" key="7">
    <source>
        <dbReference type="HAMAP-Rule" id="MF_02090"/>
    </source>
</evidence>
<feature type="binding site" evidence="7">
    <location>
        <position position="132"/>
    </location>
    <ligand>
        <name>L-glutamine</name>
        <dbReference type="ChEBI" id="CHEBI:58359"/>
    </ligand>
</feature>
<feature type="active site" description="Nucleophile; for glutaminase activity" evidence="7">
    <location>
        <position position="162"/>
    </location>
</feature>
<organism evidence="12 13">
    <name type="scientific">Tsukamurella tyrosinosolvens</name>
    <dbReference type="NCBI Taxonomy" id="57704"/>
    <lineage>
        <taxon>Bacteria</taxon>
        <taxon>Bacillati</taxon>
        <taxon>Actinomycetota</taxon>
        <taxon>Actinomycetes</taxon>
        <taxon>Mycobacteriales</taxon>
        <taxon>Tsukamurellaceae</taxon>
        <taxon>Tsukamurella</taxon>
    </lineage>
</organism>
<dbReference type="GO" id="GO:0005524">
    <property type="term" value="F:ATP binding"/>
    <property type="evidence" value="ECO:0007669"/>
    <property type="project" value="UniProtKB-UniRule"/>
</dbReference>
<dbReference type="PIRSF" id="PIRSF006630">
    <property type="entry name" value="NADS_GAT"/>
    <property type="match status" value="1"/>
</dbReference>
<dbReference type="SUPFAM" id="SSF52402">
    <property type="entry name" value="Adenine nucleotide alpha hydrolases-like"/>
    <property type="match status" value="1"/>
</dbReference>
<evidence type="ECO:0000256" key="1">
    <source>
        <dbReference type="ARBA" id="ARBA00005188"/>
    </source>
</evidence>
<comment type="catalytic activity">
    <reaction evidence="7 8">
        <text>deamido-NAD(+) + L-glutamine + ATP + H2O = L-glutamate + AMP + diphosphate + NAD(+) + H(+)</text>
        <dbReference type="Rhea" id="RHEA:24384"/>
        <dbReference type="ChEBI" id="CHEBI:15377"/>
        <dbReference type="ChEBI" id="CHEBI:15378"/>
        <dbReference type="ChEBI" id="CHEBI:29985"/>
        <dbReference type="ChEBI" id="CHEBI:30616"/>
        <dbReference type="ChEBI" id="CHEBI:33019"/>
        <dbReference type="ChEBI" id="CHEBI:57540"/>
        <dbReference type="ChEBI" id="CHEBI:58359"/>
        <dbReference type="ChEBI" id="CHEBI:58437"/>
        <dbReference type="ChEBI" id="CHEBI:456215"/>
        <dbReference type="EC" id="6.3.5.1"/>
    </reaction>
</comment>
<comment type="similarity">
    <text evidence="9">Belongs to the NAD synthetase family.</text>
</comment>
<dbReference type="NCBIfam" id="NF010588">
    <property type="entry name" value="PRK13981.1"/>
    <property type="match status" value="1"/>
</dbReference>
<reference evidence="13" key="1">
    <citation type="submission" date="2016-10" db="EMBL/GenBank/DDBJ databases">
        <authorList>
            <person name="Varghese N."/>
            <person name="Submissions S."/>
        </authorList>
    </citation>
    <scope>NUCLEOTIDE SEQUENCE [LARGE SCALE GENOMIC DNA]</scope>
    <source>
        <strain evidence="13">DSM 44234</strain>
    </source>
</reference>
<dbReference type="STRING" id="57704.SAMN04489793_3901"/>
<sequence length="582" mass="62860">MTPLRVAACQINPVVGDLDANVARITAAARDAAQRGAQVAVFGEMALTGYPVEDLLLRRSFAVDSREAVHELARSLDAAGCGDLVVVVGFLDRDPDAPETSTNPTGGARNAAGVLHGGELVARYDKHFLPNYGVFDEKRWFTPGDRLVVLDVDGVRLGLAICEDVWWPDGPVAGLGELGVDAVLCLNASPFEAGKPAQRREVVAARVAEGGAPMIYVNLVGGQDELVFDGDSFVFRPDAGALTPGPQFIEFTQFADIAPLGRERARAVDGWQVEEVALPARPTDLVPIVTGWTDLDELAQIWAALVTGTRDYVHKVGGRTVGLGMSGGIDSALVAVIAADAVGADNVYGVGMPSKYSSDHSKDDAADQAQRMGIYFRFEPIEHMVEAFVGQLHLSGLAEENIQARCRGMTLMSLSNLDGHLVLATGNKSELAVGYSTIYGDAVGAYAPIRDVEKSLVWELARWRNKVAVERGETPPIPENSITKEPSAELRPGQKDSDSLPDYEILDDILRRYVEQDQGVAEIAAEGNNGAGYDPDLIRKVARLVDRAEYKRRQYPLGPKITPKAFGRDRRMPITNRWHDPA</sequence>
<feature type="binding site" evidence="7">
    <location>
        <position position="189"/>
    </location>
    <ligand>
        <name>L-glutamine</name>
        <dbReference type="ChEBI" id="CHEBI:58359"/>
    </ligand>
</feature>
<feature type="active site" description="For glutaminase activity" evidence="7">
    <location>
        <position position="126"/>
    </location>
</feature>
<feature type="region of interest" description="Disordered" evidence="10">
    <location>
        <begin position="556"/>
        <end position="582"/>
    </location>
</feature>
<feature type="binding site" evidence="7">
    <location>
        <position position="425"/>
    </location>
    <ligand>
        <name>ATP</name>
        <dbReference type="ChEBI" id="CHEBI:30616"/>
    </ligand>
</feature>
<dbReference type="NCBIfam" id="TIGR00552">
    <property type="entry name" value="nadE"/>
    <property type="match status" value="1"/>
</dbReference>
<dbReference type="PROSITE" id="PS50263">
    <property type="entry name" value="CN_HYDROLASE"/>
    <property type="match status" value="1"/>
</dbReference>
<comment type="function">
    <text evidence="7">Catalyzes the ATP-dependent amidation of deamido-NAD to form NAD. Uses L-glutamine as a nitrogen source.</text>
</comment>
<dbReference type="AlphaFoldDB" id="A0A1H4XR03"/>
<evidence type="ECO:0000256" key="2">
    <source>
        <dbReference type="ARBA" id="ARBA00007145"/>
    </source>
</evidence>
<accession>A0A1H4XR03</accession>
<dbReference type="PANTHER" id="PTHR23090:SF9">
    <property type="entry name" value="GLUTAMINE-DEPENDENT NAD(+) SYNTHETASE"/>
    <property type="match status" value="1"/>
</dbReference>
<feature type="binding site" evidence="7">
    <location>
        <begin position="324"/>
        <end position="331"/>
    </location>
    <ligand>
        <name>ATP</name>
        <dbReference type="ChEBI" id="CHEBI:30616"/>
    </ligand>
</feature>
<dbReference type="HAMAP" id="MF_02090">
    <property type="entry name" value="NadE_glutamine_dep"/>
    <property type="match status" value="1"/>
</dbReference>
<dbReference type="RefSeq" id="WP_068739253.1">
    <property type="nucleotide sequence ID" value="NZ_FNSA01000003.1"/>
</dbReference>
<feature type="binding site" evidence="7">
    <location>
        <position position="430"/>
    </location>
    <ligand>
        <name>deamido-NAD(+)</name>
        <dbReference type="ChEBI" id="CHEBI:58437"/>
        <note>ligand shared between two neighboring subunits</note>
    </ligand>
</feature>
<protein>
    <recommendedName>
        <fullName evidence="7 8">Glutamine-dependent NAD(+) synthetase</fullName>
        <ecNumber evidence="7 8">6.3.5.1</ecNumber>
    </recommendedName>
    <alternativeName>
        <fullName evidence="7 8">NAD(+) synthase [glutamine-hydrolyzing]</fullName>
    </alternativeName>
</protein>
<dbReference type="CDD" id="cd00553">
    <property type="entry name" value="NAD_synthase"/>
    <property type="match status" value="1"/>
</dbReference>
<comment type="similarity">
    <text evidence="2 7 8">In the C-terminal section; belongs to the NAD synthetase family.</text>
</comment>
<keyword evidence="6 7" id="KW-0520">NAD</keyword>
<dbReference type="InterPro" id="IPR014729">
    <property type="entry name" value="Rossmann-like_a/b/a_fold"/>
</dbReference>
<dbReference type="Proteomes" id="UP000182241">
    <property type="component" value="Unassembled WGS sequence"/>
</dbReference>
<dbReference type="Pfam" id="PF00795">
    <property type="entry name" value="CN_hydrolase"/>
    <property type="match status" value="1"/>
</dbReference>
<dbReference type="PANTHER" id="PTHR23090">
    <property type="entry name" value="NH 3 /GLUTAMINE-DEPENDENT NAD + SYNTHETASE"/>
    <property type="match status" value="1"/>
</dbReference>
<dbReference type="EC" id="6.3.5.1" evidence="7 8"/>
<dbReference type="OrthoDB" id="9760188at2"/>
<evidence type="ECO:0000259" key="11">
    <source>
        <dbReference type="PROSITE" id="PS50263"/>
    </source>
</evidence>
<dbReference type="InterPro" id="IPR014445">
    <property type="entry name" value="Gln-dep_NAD_synthase"/>
</dbReference>
<dbReference type="GO" id="GO:0005737">
    <property type="term" value="C:cytoplasm"/>
    <property type="evidence" value="ECO:0007669"/>
    <property type="project" value="InterPro"/>
</dbReference>
<feature type="region of interest" description="Disordered" evidence="10">
    <location>
        <begin position="472"/>
        <end position="501"/>
    </location>
</feature>
<feature type="binding site" evidence="7">
    <location>
        <position position="401"/>
    </location>
    <ligand>
        <name>deamido-NAD(+)</name>
        <dbReference type="ChEBI" id="CHEBI:58437"/>
        <note>ligand shared between two neighboring subunits</note>
    </ligand>
</feature>
<name>A0A1H4XR03_TSUTY</name>
<proteinExistence type="inferred from homology"/>
<dbReference type="CDD" id="cd07570">
    <property type="entry name" value="GAT_Gln-NAD-synth"/>
    <property type="match status" value="1"/>
</dbReference>
<dbReference type="GO" id="GO:0008795">
    <property type="term" value="F:NAD+ synthase activity"/>
    <property type="evidence" value="ECO:0007669"/>
    <property type="project" value="UniProtKB-UniRule"/>
</dbReference>
<dbReference type="Pfam" id="PF02540">
    <property type="entry name" value="NAD_synthase"/>
    <property type="match status" value="1"/>
</dbReference>
<dbReference type="Gene3D" id="3.60.110.10">
    <property type="entry name" value="Carbon-nitrogen hydrolase"/>
    <property type="match status" value="1"/>
</dbReference>
<dbReference type="EMBL" id="FNSA01000003">
    <property type="protein sequence ID" value="SED07570.1"/>
    <property type="molecule type" value="Genomic_DNA"/>
</dbReference>
<dbReference type="InterPro" id="IPR003010">
    <property type="entry name" value="C-N_Hydrolase"/>
</dbReference>
<gene>
    <name evidence="7" type="primary">nadE</name>
    <name evidence="12" type="ORF">SAMN04489793_3901</name>
</gene>
<feature type="compositionally biased region" description="Basic and acidic residues" evidence="10">
    <location>
        <begin position="486"/>
        <end position="498"/>
    </location>
</feature>
<evidence type="ECO:0000256" key="5">
    <source>
        <dbReference type="ARBA" id="ARBA00022840"/>
    </source>
</evidence>
<dbReference type="UniPathway" id="UPA00253">
    <property type="reaction ID" value="UER00334"/>
</dbReference>
<comment type="pathway">
    <text evidence="1 7 8">Cofactor biosynthesis; NAD(+) biosynthesis; NAD(+) from deamido-NAD(+) (L-Gln route): step 1/1.</text>
</comment>
<dbReference type="GO" id="GO:0004359">
    <property type="term" value="F:glutaminase activity"/>
    <property type="evidence" value="ECO:0007669"/>
    <property type="project" value="InterPro"/>
</dbReference>
<dbReference type="FunFam" id="3.40.50.620:FF:000106">
    <property type="entry name" value="Glutamine-dependent NAD(+) synthetase"/>
    <property type="match status" value="1"/>
</dbReference>
<evidence type="ECO:0000256" key="4">
    <source>
        <dbReference type="ARBA" id="ARBA00022741"/>
    </source>
</evidence>
<dbReference type="InterPro" id="IPR036526">
    <property type="entry name" value="C-N_Hydrolase_sf"/>
</dbReference>
<keyword evidence="3 7" id="KW-0436">Ligase</keyword>
<evidence type="ECO:0000313" key="12">
    <source>
        <dbReference type="EMBL" id="SED07570.1"/>
    </source>
</evidence>
<evidence type="ECO:0000313" key="13">
    <source>
        <dbReference type="Proteomes" id="UP000182241"/>
    </source>
</evidence>
<comment type="caution">
    <text evidence="7">Lacks conserved residue(s) required for the propagation of feature annotation.</text>
</comment>
<evidence type="ECO:0000256" key="9">
    <source>
        <dbReference type="RuleBase" id="RU003811"/>
    </source>
</evidence>
<dbReference type="GO" id="GO:0003952">
    <property type="term" value="F:NAD+ synthase (glutamine-hydrolyzing) activity"/>
    <property type="evidence" value="ECO:0007669"/>
    <property type="project" value="UniProtKB-UniRule"/>
</dbReference>
<dbReference type="InterPro" id="IPR022310">
    <property type="entry name" value="NAD/GMP_synthase"/>
</dbReference>
<feature type="binding site" evidence="7">
    <location>
        <position position="551"/>
    </location>
    <ligand>
        <name>deamido-NAD(+)</name>
        <dbReference type="ChEBI" id="CHEBI:58437"/>
        <note>ligand shared between two neighboring subunits</note>
    </ligand>
</feature>
<dbReference type="SUPFAM" id="SSF56317">
    <property type="entry name" value="Carbon-nitrogen hydrolase"/>
    <property type="match status" value="1"/>
</dbReference>
<feature type="domain" description="CN hydrolase" evidence="11">
    <location>
        <begin position="4"/>
        <end position="259"/>
    </location>
</feature>
<keyword evidence="13" id="KW-1185">Reference proteome</keyword>
<evidence type="ECO:0000256" key="10">
    <source>
        <dbReference type="SAM" id="MobiDB-lite"/>
    </source>
</evidence>
<keyword evidence="5 7" id="KW-0067">ATP-binding</keyword>
<feature type="active site" description="Proton acceptor; for glutaminase activity" evidence="7">
    <location>
        <position position="44"/>
    </location>
</feature>
<evidence type="ECO:0000256" key="6">
    <source>
        <dbReference type="ARBA" id="ARBA00023027"/>
    </source>
</evidence>